<dbReference type="Pfam" id="PF23561">
    <property type="entry name" value="zf-C2H2_15"/>
    <property type="match status" value="1"/>
</dbReference>
<keyword evidence="13" id="KW-0010">Activator</keyword>
<feature type="compositionally biased region" description="Polar residues" evidence="17">
    <location>
        <begin position="707"/>
        <end position="735"/>
    </location>
</feature>
<feature type="region of interest" description="Disordered" evidence="17">
    <location>
        <begin position="1200"/>
        <end position="1221"/>
    </location>
</feature>
<keyword evidence="12" id="KW-0238">DNA-binding</keyword>
<keyword evidence="20" id="KW-1185">Reference proteome</keyword>
<dbReference type="InterPro" id="IPR013087">
    <property type="entry name" value="Znf_C2H2_type"/>
</dbReference>
<evidence type="ECO:0000256" key="16">
    <source>
        <dbReference type="PROSITE-ProRule" id="PRU00042"/>
    </source>
</evidence>
<evidence type="ECO:0000256" key="14">
    <source>
        <dbReference type="ARBA" id="ARBA00023163"/>
    </source>
</evidence>
<evidence type="ECO:0000313" key="20">
    <source>
        <dbReference type="Proteomes" id="UP000518266"/>
    </source>
</evidence>
<evidence type="ECO:0000256" key="10">
    <source>
        <dbReference type="ARBA" id="ARBA00022833"/>
    </source>
</evidence>
<evidence type="ECO:0000256" key="4">
    <source>
        <dbReference type="ARBA" id="ARBA00022490"/>
    </source>
</evidence>
<feature type="domain" description="C2H2-type" evidence="18">
    <location>
        <begin position="556"/>
        <end position="585"/>
    </location>
</feature>
<comment type="subcellular location">
    <subcellularLocation>
        <location evidence="2">Cytoplasm</location>
    </subcellularLocation>
    <subcellularLocation>
        <location evidence="1">Nucleus</location>
    </subcellularLocation>
</comment>
<keyword evidence="14" id="KW-0804">Transcription</keyword>
<feature type="region of interest" description="Disordered" evidence="17">
    <location>
        <begin position="704"/>
        <end position="775"/>
    </location>
</feature>
<keyword evidence="5" id="KW-0678">Repressor</keyword>
<feature type="region of interest" description="Disordered" evidence="17">
    <location>
        <begin position="1"/>
        <end position="89"/>
    </location>
</feature>
<feature type="domain" description="C2H2-type" evidence="18">
    <location>
        <begin position="586"/>
        <end position="616"/>
    </location>
</feature>
<feature type="compositionally biased region" description="Basic and acidic residues" evidence="17">
    <location>
        <begin position="1205"/>
        <end position="1221"/>
    </location>
</feature>
<feature type="compositionally biased region" description="Basic and acidic residues" evidence="17">
    <location>
        <begin position="391"/>
        <end position="412"/>
    </location>
</feature>
<evidence type="ECO:0000256" key="7">
    <source>
        <dbReference type="ARBA" id="ARBA00022723"/>
    </source>
</evidence>
<evidence type="ECO:0000256" key="13">
    <source>
        <dbReference type="ARBA" id="ARBA00023159"/>
    </source>
</evidence>
<feature type="domain" description="C2H2-type" evidence="18">
    <location>
        <begin position="528"/>
        <end position="555"/>
    </location>
</feature>
<evidence type="ECO:0000256" key="8">
    <source>
        <dbReference type="ARBA" id="ARBA00022737"/>
    </source>
</evidence>
<keyword evidence="10" id="KW-0862">Zinc</keyword>
<dbReference type="FunFam" id="3.30.160.60:FF:000036">
    <property type="entry name" value="GLI family zinc finger 3"/>
    <property type="match status" value="1"/>
</dbReference>
<evidence type="ECO:0000256" key="17">
    <source>
        <dbReference type="SAM" id="MobiDB-lite"/>
    </source>
</evidence>
<keyword evidence="8" id="KW-0677">Repeat</keyword>
<dbReference type="Proteomes" id="UP000518266">
    <property type="component" value="Unassembled WGS sequence"/>
</dbReference>
<evidence type="ECO:0000256" key="3">
    <source>
        <dbReference type="ARBA" id="ARBA00010831"/>
    </source>
</evidence>
<dbReference type="Pfam" id="PF00096">
    <property type="entry name" value="zf-C2H2"/>
    <property type="match status" value="3"/>
</dbReference>
<feature type="region of interest" description="Disordered" evidence="17">
    <location>
        <begin position="351"/>
        <end position="412"/>
    </location>
</feature>
<dbReference type="GO" id="GO:0008270">
    <property type="term" value="F:zinc ion binding"/>
    <property type="evidence" value="ECO:0007669"/>
    <property type="project" value="UniProtKB-KW"/>
</dbReference>
<feature type="region of interest" description="Disordered" evidence="17">
    <location>
        <begin position="630"/>
        <end position="682"/>
    </location>
</feature>
<dbReference type="SUPFAM" id="SSF57667">
    <property type="entry name" value="beta-beta-alpha zinc fingers"/>
    <property type="match status" value="2"/>
</dbReference>
<dbReference type="FunFam" id="3.30.160.60:FF:000019">
    <property type="entry name" value="GLI family zinc finger 3"/>
    <property type="match status" value="1"/>
</dbReference>
<keyword evidence="4" id="KW-0963">Cytoplasm</keyword>
<comment type="similarity">
    <text evidence="3">Belongs to the GLI C2H2-type zinc-finger protein family.</text>
</comment>
<evidence type="ECO:0000256" key="11">
    <source>
        <dbReference type="ARBA" id="ARBA00023015"/>
    </source>
</evidence>
<dbReference type="SMART" id="SM00355">
    <property type="entry name" value="ZnF_C2H2"/>
    <property type="match status" value="4"/>
</dbReference>
<evidence type="ECO:0000256" key="5">
    <source>
        <dbReference type="ARBA" id="ARBA00022491"/>
    </source>
</evidence>
<feature type="compositionally biased region" description="Polar residues" evidence="17">
    <location>
        <begin position="356"/>
        <end position="365"/>
    </location>
</feature>
<feature type="region of interest" description="Disordered" evidence="17">
    <location>
        <begin position="261"/>
        <end position="281"/>
    </location>
</feature>
<keyword evidence="11" id="KW-0805">Transcription regulation</keyword>
<feature type="region of interest" description="Disordered" evidence="17">
    <location>
        <begin position="876"/>
        <end position="957"/>
    </location>
</feature>
<evidence type="ECO:0000256" key="1">
    <source>
        <dbReference type="ARBA" id="ARBA00004123"/>
    </source>
</evidence>
<evidence type="ECO:0000256" key="12">
    <source>
        <dbReference type="ARBA" id="ARBA00023125"/>
    </source>
</evidence>
<feature type="compositionally biased region" description="Acidic residues" evidence="17">
    <location>
        <begin position="748"/>
        <end position="768"/>
    </location>
</feature>
<dbReference type="EMBL" id="JAAKFY010000024">
    <property type="protein sequence ID" value="KAF3836304.1"/>
    <property type="molecule type" value="Genomic_DNA"/>
</dbReference>
<keyword evidence="9 16" id="KW-0863">Zinc-finger</keyword>
<feature type="compositionally biased region" description="Basic and acidic residues" evidence="17">
    <location>
        <begin position="642"/>
        <end position="656"/>
    </location>
</feature>
<sequence length="1221" mass="133794">METQSQASSAAEKKKRVETIVATKGSSARNDISEKAVASSTTSNEDEHSGPHYHRERRNAISSHAPRGGGHDRTISEEPSTSTEERPSLLKKELHGSLPHLTDHGLPYRGTLFTMDPRNGYLDPHYHSPQFFPAFHPPVPIDDRHTQGRYIYEPSPVPPLHASWDGGQSGFLRHLLIRISPQRNPSVGAESPFHPPHPYINPYMDYIRSLHSSPSISVLSATRGLSPADAPHTGMTTAEYYHQMALLAGHRNLLLSADSRFPSPRLPTRPNRKRPLPISPLSEHSFDLQTRIRHSPNSLVTMLNNSRSSSSTSGSYGHLSAGAISPALSFAYPPSPVALHVHQQLMGRQPGLIKPTSESAVSSTGDPMHHKRSKMKPEEEMPSPGALSVQDHPDGMTLVKEEGDKDESKQEPELVYETNCHWENCCREFDTQEQLVQVSGADLKECKKGSSPLLRNDIVSVSLGLNCSLKGYHSVDSEKQPDRVCVTFFPILTSFIPLEDPPLTQFYETHINNDHIHGEKKEFVCRWEECSREQKPFKAQYMLVVHMRRHTGEKPHKCTFEGCAKAYSRLENLKTHLRSHTGEKPYVCEHEGCNKAFSNASDRAKHQNRTHSNEKPYVCKIPGCTKRYTDPSSLRKHVKTVHGPEAHVTKKQRGDYPRPPPPREPGGNSQGRSPGQMGGYTDQREYNHATSKQDECLQVKSIKTEKPMTSQPSPGGQSTCSSDQSPVSTYPSSGVQLAVSAGRSPGEGLEEDEGREEHEDDFEEECEGEPSPIMDSTVSTATAAMLTLQARRSVGRPVRWMEHIKMERLKQVNGVLPRLGTLSPTPPTKGSTLPNILGKGSCLGRQWGVSAPQPPAHAELSSTELTVLNLLRDRRDSSGSATSSAYLSSSRRSSGISPCFSSRRSSQASQSEGTMAAGHHRRLHNLSSTDSYDPISTDASRRSSEASHYGGGTGGGGGGMHLGAGCGGIGGVGMGVAGSRGMLTLTPAQHYHLKAKYAAATGGPPPTPLPNMERMSLKTRMAMMDDGGSNHPLPPLVRPHCCGDGTNGYTNGYMGHAGHRRRVLYPGEGPLNGNRRASDPVRTQARDVCNLPPVQRFNSLNSLNNLHPLPPLSHHSTPETRSFGLQNYTRSEGNLQRGLQHSPYTPSIAEHAALEALAMEDQAGMLLGDEDMLPDDLVQYLHSQAQVDGGSYMHIEDQLTSGQRDVSHPSMEEVELTRHQG</sequence>
<feature type="domain" description="C2H2-type" evidence="18">
    <location>
        <begin position="617"/>
        <end position="647"/>
    </location>
</feature>
<gene>
    <name evidence="19" type="ORF">F7725_028862</name>
</gene>
<dbReference type="AlphaFoldDB" id="A0A7J5XGZ6"/>
<feature type="compositionally biased region" description="Low complexity" evidence="17">
    <location>
        <begin position="878"/>
        <end position="911"/>
    </location>
</feature>
<dbReference type="InterPro" id="IPR036236">
    <property type="entry name" value="Znf_C2H2_sf"/>
</dbReference>
<dbReference type="PROSITE" id="PS50157">
    <property type="entry name" value="ZINC_FINGER_C2H2_2"/>
    <property type="match status" value="4"/>
</dbReference>
<name>A0A7J5XGZ6_DISMA</name>
<dbReference type="InterPro" id="IPR043359">
    <property type="entry name" value="GLI-like"/>
</dbReference>
<dbReference type="GO" id="GO:0005634">
    <property type="term" value="C:nucleus"/>
    <property type="evidence" value="ECO:0007669"/>
    <property type="project" value="UniProtKB-SubCell"/>
</dbReference>
<evidence type="ECO:0000256" key="2">
    <source>
        <dbReference type="ARBA" id="ARBA00004496"/>
    </source>
</evidence>
<keyword evidence="15" id="KW-0539">Nucleus</keyword>
<proteinExistence type="inferred from homology"/>
<dbReference type="FunFam" id="3.30.160.60:FF:000031">
    <property type="entry name" value="GLI family zinc finger 3"/>
    <property type="match status" value="1"/>
</dbReference>
<dbReference type="GO" id="GO:0000981">
    <property type="term" value="F:DNA-binding transcription factor activity, RNA polymerase II-specific"/>
    <property type="evidence" value="ECO:0007669"/>
    <property type="project" value="TreeGrafter"/>
</dbReference>
<dbReference type="PANTHER" id="PTHR45718">
    <property type="entry name" value="TRANSCRIPTIONAL ACTIVATOR CUBITUS INTERRUPTUS"/>
    <property type="match status" value="1"/>
</dbReference>
<protein>
    <recommendedName>
        <fullName evidence="18">C2H2-type domain-containing protein</fullName>
    </recommendedName>
</protein>
<dbReference type="GO" id="GO:0005737">
    <property type="term" value="C:cytoplasm"/>
    <property type="evidence" value="ECO:0007669"/>
    <property type="project" value="UniProtKB-SubCell"/>
</dbReference>
<keyword evidence="6" id="KW-0597">Phosphoprotein</keyword>
<dbReference type="PANTHER" id="PTHR45718:SF5">
    <property type="entry name" value="TRANSCRIPTIONAL ACTIVATOR GLI3"/>
    <property type="match status" value="1"/>
</dbReference>
<organism evidence="19 20">
    <name type="scientific">Dissostichus mawsoni</name>
    <name type="common">Antarctic cod</name>
    <dbReference type="NCBI Taxonomy" id="36200"/>
    <lineage>
        <taxon>Eukaryota</taxon>
        <taxon>Metazoa</taxon>
        <taxon>Chordata</taxon>
        <taxon>Craniata</taxon>
        <taxon>Vertebrata</taxon>
        <taxon>Euteleostomi</taxon>
        <taxon>Actinopterygii</taxon>
        <taxon>Neopterygii</taxon>
        <taxon>Teleostei</taxon>
        <taxon>Neoteleostei</taxon>
        <taxon>Acanthomorphata</taxon>
        <taxon>Eupercaria</taxon>
        <taxon>Perciformes</taxon>
        <taxon>Notothenioidei</taxon>
        <taxon>Nototheniidae</taxon>
        <taxon>Dissostichus</taxon>
    </lineage>
</organism>
<dbReference type="GO" id="GO:0007224">
    <property type="term" value="P:smoothened signaling pathway"/>
    <property type="evidence" value="ECO:0007669"/>
    <property type="project" value="TreeGrafter"/>
</dbReference>
<dbReference type="Gene3D" id="3.30.160.60">
    <property type="entry name" value="Classic Zinc Finger"/>
    <property type="match status" value="4"/>
</dbReference>
<dbReference type="PROSITE" id="PS00028">
    <property type="entry name" value="ZINC_FINGER_C2H2_1"/>
    <property type="match status" value="3"/>
</dbReference>
<accession>A0A7J5XGZ6</accession>
<evidence type="ECO:0000256" key="6">
    <source>
        <dbReference type="ARBA" id="ARBA00022553"/>
    </source>
</evidence>
<comment type="caution">
    <text evidence="19">The sequence shown here is derived from an EMBL/GenBank/DDBJ whole genome shotgun (WGS) entry which is preliminary data.</text>
</comment>
<evidence type="ECO:0000256" key="9">
    <source>
        <dbReference type="ARBA" id="ARBA00022771"/>
    </source>
</evidence>
<dbReference type="FunFam" id="3.30.160.60:FF:000048">
    <property type="entry name" value="GLI family zinc finger 3"/>
    <property type="match status" value="1"/>
</dbReference>
<reference evidence="19 20" key="1">
    <citation type="submission" date="2020-03" db="EMBL/GenBank/DDBJ databases">
        <title>Dissostichus mawsoni Genome sequencing and assembly.</title>
        <authorList>
            <person name="Park H."/>
        </authorList>
    </citation>
    <scope>NUCLEOTIDE SEQUENCE [LARGE SCALE GENOMIC DNA]</scope>
    <source>
        <strain evidence="19">DM0001</strain>
        <tissue evidence="19">Muscle</tissue>
    </source>
</reference>
<dbReference type="GO" id="GO:0000978">
    <property type="term" value="F:RNA polymerase II cis-regulatory region sequence-specific DNA binding"/>
    <property type="evidence" value="ECO:0007669"/>
    <property type="project" value="TreeGrafter"/>
</dbReference>
<keyword evidence="7" id="KW-0479">Metal-binding</keyword>
<evidence type="ECO:0000259" key="18">
    <source>
        <dbReference type="PROSITE" id="PS50157"/>
    </source>
</evidence>
<evidence type="ECO:0000313" key="19">
    <source>
        <dbReference type="EMBL" id="KAF3836304.1"/>
    </source>
</evidence>
<dbReference type="InterPro" id="IPR056436">
    <property type="entry name" value="Znf-C2H2_ZIC1-5/GLI1-3-like"/>
</dbReference>
<dbReference type="OrthoDB" id="3214149at2759"/>
<evidence type="ECO:0000256" key="15">
    <source>
        <dbReference type="ARBA" id="ARBA00023242"/>
    </source>
</evidence>